<feature type="region of interest" description="Disordered" evidence="1">
    <location>
        <begin position="1"/>
        <end position="20"/>
    </location>
</feature>
<gene>
    <name evidence="2" type="ORF">ELQ92_01470</name>
</gene>
<evidence type="ECO:0000313" key="3">
    <source>
        <dbReference type="Proteomes" id="UP000288603"/>
    </source>
</evidence>
<feature type="region of interest" description="Disordered" evidence="1">
    <location>
        <begin position="257"/>
        <end position="296"/>
    </location>
</feature>
<dbReference type="Proteomes" id="UP000288603">
    <property type="component" value="Unassembled WGS sequence"/>
</dbReference>
<comment type="caution">
    <text evidence="2">The sequence shown here is derived from an EMBL/GenBank/DDBJ whole genome shotgun (WGS) entry which is preliminary data.</text>
</comment>
<dbReference type="SUPFAM" id="SSF53474">
    <property type="entry name" value="alpha/beta-Hydrolases"/>
    <property type="match status" value="1"/>
</dbReference>
<dbReference type="InterPro" id="IPR029058">
    <property type="entry name" value="AB_hydrolase_fold"/>
</dbReference>
<dbReference type="EMBL" id="RZNC01000001">
    <property type="protein sequence ID" value="RWZ67959.1"/>
    <property type="molecule type" value="Genomic_DNA"/>
</dbReference>
<name>A0A444QEI0_9MICO</name>
<dbReference type="RefSeq" id="WP_128497187.1">
    <property type="nucleotide sequence ID" value="NZ_RZNC01000001.1"/>
</dbReference>
<evidence type="ECO:0000313" key="2">
    <source>
        <dbReference type="EMBL" id="RWZ67959.1"/>
    </source>
</evidence>
<evidence type="ECO:0008006" key="4">
    <source>
        <dbReference type="Google" id="ProtNLM"/>
    </source>
</evidence>
<accession>A0A444QEI0</accession>
<proteinExistence type="predicted"/>
<dbReference type="AlphaFoldDB" id="A0A444QEI0"/>
<sequence>MGITQPGTSPRRPSDRRPAHGNRLVRGIVLLAAFTEDYAIAGWVHVRALVTRNAPDRYRHGDPSKPTIVLVPGVYETWLFLKPVADLLNERGYPVAVVRGLGYNRRPVVDTSTRLARALSRRPAPAAGRIVVAHSKGGLVGKHLMLTAGTRLDIRGMVAVCTPFAGSRWARWLLDPSLRAFLPTDSTIVSLSKHADVNSRIVSIYPPVDQHVPDGSQLAGATNVEIDVPGHFRLLSDPLGLAAILDGVEFLVTEVASGPETREDSADDSTVTAPDAAEVPLDEEPATAVWQDGDPR</sequence>
<reference evidence="2 3" key="1">
    <citation type="submission" date="2018-12" db="EMBL/GenBank/DDBJ databases">
        <authorList>
            <person name="Li F."/>
        </authorList>
    </citation>
    <scope>NUCLEOTIDE SEQUENCE [LARGE SCALE GENOMIC DNA]</scope>
    <source>
        <strain evidence="2 3">8H24J-4-2</strain>
    </source>
</reference>
<protein>
    <recommendedName>
        <fullName evidence="4">Alpha/beta hydrolase</fullName>
    </recommendedName>
</protein>
<dbReference type="OrthoDB" id="9770427at2"/>
<dbReference type="Gene3D" id="3.40.50.1820">
    <property type="entry name" value="alpha/beta hydrolase"/>
    <property type="match status" value="1"/>
</dbReference>
<organism evidence="2 3">
    <name type="scientific">Labedella populi</name>
    <dbReference type="NCBI Taxonomy" id="2498850"/>
    <lineage>
        <taxon>Bacteria</taxon>
        <taxon>Bacillati</taxon>
        <taxon>Actinomycetota</taxon>
        <taxon>Actinomycetes</taxon>
        <taxon>Micrococcales</taxon>
        <taxon>Microbacteriaceae</taxon>
        <taxon>Labedella</taxon>
    </lineage>
</organism>
<evidence type="ECO:0000256" key="1">
    <source>
        <dbReference type="SAM" id="MobiDB-lite"/>
    </source>
</evidence>
<keyword evidence="3" id="KW-1185">Reference proteome</keyword>